<reference evidence="7" key="1">
    <citation type="submission" date="2020-07" db="EMBL/GenBank/DDBJ databases">
        <title>Huge and variable diversity of episymbiotic CPR bacteria and DPANN archaea in groundwater ecosystems.</title>
        <authorList>
            <person name="He C.Y."/>
            <person name="Keren R."/>
            <person name="Whittaker M."/>
            <person name="Farag I.F."/>
            <person name="Doudna J."/>
            <person name="Cate J.H.D."/>
            <person name="Banfield J.F."/>
        </authorList>
    </citation>
    <scope>NUCLEOTIDE SEQUENCE</scope>
    <source>
        <strain evidence="7">NC_groundwater_672_Ag_B-0.1um_62_36</strain>
    </source>
</reference>
<dbReference type="Gene3D" id="3.40.50.11540">
    <property type="entry name" value="NADH-ubiquinone oxidoreductase 51kDa subunit"/>
    <property type="match status" value="1"/>
</dbReference>
<dbReference type="InterPro" id="IPR037225">
    <property type="entry name" value="Nuo51_FMN-bd_sf"/>
</dbReference>
<dbReference type="Pfam" id="PF01512">
    <property type="entry name" value="Complex1_51K"/>
    <property type="match status" value="1"/>
</dbReference>
<dbReference type="FunFam" id="3.40.50.11540:FF:000001">
    <property type="entry name" value="NADH dehydrogenase [ubiquinone] flavoprotein 1, mitochondrial"/>
    <property type="match status" value="1"/>
</dbReference>
<evidence type="ECO:0000256" key="2">
    <source>
        <dbReference type="ARBA" id="ARBA00022485"/>
    </source>
</evidence>
<evidence type="ECO:0000256" key="1">
    <source>
        <dbReference type="ARBA" id="ARBA00007523"/>
    </source>
</evidence>
<proteinExistence type="inferred from homology"/>
<evidence type="ECO:0000256" key="5">
    <source>
        <dbReference type="ARBA" id="ARBA00023014"/>
    </source>
</evidence>
<dbReference type="PANTHER" id="PTHR43578">
    <property type="entry name" value="NADH-QUINONE OXIDOREDUCTASE SUBUNIT F"/>
    <property type="match status" value="1"/>
</dbReference>
<feature type="non-terminal residue" evidence="7">
    <location>
        <position position="381"/>
    </location>
</feature>
<dbReference type="Pfam" id="PF10589">
    <property type="entry name" value="NADH_4Fe-4S"/>
    <property type="match status" value="1"/>
</dbReference>
<keyword evidence="2" id="KW-0004">4Fe-4S</keyword>
<keyword evidence="4" id="KW-0408">Iron</keyword>
<dbReference type="InterPro" id="IPR011538">
    <property type="entry name" value="Nuo51_FMN-bd"/>
</dbReference>
<evidence type="ECO:0000313" key="7">
    <source>
        <dbReference type="EMBL" id="MBI2876569.1"/>
    </source>
</evidence>
<protein>
    <submittedName>
        <fullName evidence="7">SLBB domain-containing protein</fullName>
    </submittedName>
</protein>
<dbReference type="SUPFAM" id="SSF142984">
    <property type="entry name" value="Nqo1 middle domain-like"/>
    <property type="match status" value="1"/>
</dbReference>
<evidence type="ECO:0000256" key="3">
    <source>
        <dbReference type="ARBA" id="ARBA00022723"/>
    </source>
</evidence>
<dbReference type="PROSITE" id="PS00645">
    <property type="entry name" value="COMPLEX1_51K_2"/>
    <property type="match status" value="1"/>
</dbReference>
<organism evidence="7 8">
    <name type="scientific">Tectimicrobiota bacterium</name>
    <dbReference type="NCBI Taxonomy" id="2528274"/>
    <lineage>
        <taxon>Bacteria</taxon>
        <taxon>Pseudomonadati</taxon>
        <taxon>Nitrospinota/Tectimicrobiota group</taxon>
        <taxon>Candidatus Tectimicrobiota</taxon>
    </lineage>
</organism>
<gene>
    <name evidence="7" type="ORF">HYY20_06785</name>
</gene>
<dbReference type="GO" id="GO:0051539">
    <property type="term" value="F:4 iron, 4 sulfur cluster binding"/>
    <property type="evidence" value="ECO:0007669"/>
    <property type="project" value="UniProtKB-KW"/>
</dbReference>
<dbReference type="PANTHER" id="PTHR43578:SF3">
    <property type="entry name" value="NADH-QUINONE OXIDOREDUCTASE SUBUNIT F"/>
    <property type="match status" value="1"/>
</dbReference>
<dbReference type="Proteomes" id="UP000769766">
    <property type="component" value="Unassembled WGS sequence"/>
</dbReference>
<dbReference type="Pfam" id="PF10531">
    <property type="entry name" value="SLBB"/>
    <property type="match status" value="1"/>
</dbReference>
<dbReference type="Gene3D" id="3.10.20.600">
    <property type="match status" value="1"/>
</dbReference>
<dbReference type="AlphaFoldDB" id="A0A932FYK9"/>
<dbReference type="GO" id="GO:0010181">
    <property type="term" value="F:FMN binding"/>
    <property type="evidence" value="ECO:0007669"/>
    <property type="project" value="InterPro"/>
</dbReference>
<evidence type="ECO:0000259" key="6">
    <source>
        <dbReference type="SMART" id="SM00928"/>
    </source>
</evidence>
<dbReference type="InterPro" id="IPR001949">
    <property type="entry name" value="NADH-UbQ_OxRdtase_51kDa_CS"/>
</dbReference>
<evidence type="ECO:0000256" key="4">
    <source>
        <dbReference type="ARBA" id="ARBA00023004"/>
    </source>
</evidence>
<dbReference type="Gene3D" id="6.10.250.1450">
    <property type="match status" value="1"/>
</dbReference>
<dbReference type="GO" id="GO:0046872">
    <property type="term" value="F:metal ion binding"/>
    <property type="evidence" value="ECO:0007669"/>
    <property type="project" value="UniProtKB-KW"/>
</dbReference>
<dbReference type="SUPFAM" id="SSF142019">
    <property type="entry name" value="Nqo1 FMN-binding domain-like"/>
    <property type="match status" value="1"/>
</dbReference>
<dbReference type="SMART" id="SM00928">
    <property type="entry name" value="NADH_4Fe-4S"/>
    <property type="match status" value="1"/>
</dbReference>
<comment type="caution">
    <text evidence="7">The sequence shown here is derived from an EMBL/GenBank/DDBJ whole genome shotgun (WGS) entry which is preliminary data.</text>
</comment>
<keyword evidence="3" id="KW-0479">Metal-binding</keyword>
<dbReference type="InterPro" id="IPR037207">
    <property type="entry name" value="Nuop51_4Fe4S-bd_sf"/>
</dbReference>
<evidence type="ECO:0000313" key="8">
    <source>
        <dbReference type="Proteomes" id="UP000769766"/>
    </source>
</evidence>
<comment type="similarity">
    <text evidence="1">Belongs to the complex I 51 kDa subunit family.</text>
</comment>
<dbReference type="InterPro" id="IPR019554">
    <property type="entry name" value="Soluble_ligand-bd"/>
</dbReference>
<keyword evidence="5" id="KW-0411">Iron-sulfur</keyword>
<name>A0A932FYK9_UNCTE</name>
<sequence length="381" mass="42352">MEPVLTRNIKPGQEPLRLKEYERNGGYQALRQAVTRHTPEEVRQMVLDAGLRGRGGAGFPTGIKWRAMPPLEGSPRPRYLACNFDEMEPGTFKDRFLVEGDPHQLIEGILIAAYACQCDIGYIFIRWAYRRPAELLEHALAEAQAAGYLGKRILGKDWDFELHPHISAGRYICGEETGLLNALEGKRANPRSKPPFPMTSGAWGKPTLVQNVETLCNVPHIVARGPAWYKSLGRGKDAGTKIYGASGRVKRPHCVELPLGTTLRELIEEHMGGMQEGYRLRAALPGGASTRFLGPEHWDVPLDYESLKGINAFLGTGTAVVLDDRTCVVDLNRNLQKFFARESCGWCTPCREGLPWQEGILKEIEEGRGQPGDLDLLLENA</sequence>
<dbReference type="Gene3D" id="1.20.1440.230">
    <property type="entry name" value="NADH-ubiquinone oxidoreductase 51kDa subunit, iron-sulphur binding domain"/>
    <property type="match status" value="1"/>
</dbReference>
<dbReference type="EMBL" id="JACPRF010000207">
    <property type="protein sequence ID" value="MBI2876569.1"/>
    <property type="molecule type" value="Genomic_DNA"/>
</dbReference>
<feature type="domain" description="NADH-ubiquinone oxidoreductase 51kDa subunit iron-sulphur binding" evidence="6">
    <location>
        <begin position="329"/>
        <end position="374"/>
    </location>
</feature>
<dbReference type="InterPro" id="IPR019575">
    <property type="entry name" value="Nuop51_4Fe4S-bd"/>
</dbReference>
<accession>A0A932FYK9</accession>
<dbReference type="GO" id="GO:0008137">
    <property type="term" value="F:NADH dehydrogenase (ubiquinone) activity"/>
    <property type="evidence" value="ECO:0007669"/>
    <property type="project" value="InterPro"/>
</dbReference>
<dbReference type="SUPFAM" id="SSF140490">
    <property type="entry name" value="Nqo1C-terminal domain-like"/>
    <property type="match status" value="1"/>
</dbReference>